<dbReference type="PANTHER" id="PTHR23192">
    <property type="entry name" value="OLFACTOMEDIN-RELATED"/>
    <property type="match status" value="1"/>
</dbReference>
<dbReference type="InterPro" id="IPR050605">
    <property type="entry name" value="Olfactomedin-like_domain"/>
</dbReference>
<feature type="domain" description="Olfactomedin-like" evidence="5">
    <location>
        <begin position="111"/>
        <end position="393"/>
    </location>
</feature>
<comment type="subcellular location">
    <subcellularLocation>
        <location evidence="1">Secreted</location>
    </subcellularLocation>
</comment>
<evidence type="ECO:0000313" key="7">
    <source>
        <dbReference type="Proteomes" id="UP000838412"/>
    </source>
</evidence>
<sequence>MAYSVPCVLTVFMMFVYVCSAQPVFKPPPDNKCVCNVNCGDDGALKSELEQLKIAVHQLSEKMDMSAEPAGLDELLHPTTESVPNFTTPLQPPTTVAMTTTIKPSQGPALACQGPVTSFAGRQAIQDDRDATNGALLRDHSFLPDNAEKVWYLPTFSGNTIEEYRTMDDFVAGNVSTTYRLPGSAGRGGMAWWGQGHVVYNNSLYYQRYPDCMSYGYDCSNEKAQIVRYDLSLRAFTALQSLPVAQLSPWAGGPSHVYLAVYDGGVWVIGVNNGILHLTKLNANDLSVEETIDTEYTFPSSNIPPFIACGKLYVIVPDTKFSGDRMQSGHGPPRYARTAFILDLSTKQKDTATEAWYCLPMDSRRYFSFNSRETKVYTVERNAFVSYNVTIGGPYLTDPAMFCSF</sequence>
<gene>
    <name evidence="6" type="primary">OLFML2B</name>
    <name evidence="6" type="ORF">BLAG_LOCUS8273</name>
</gene>
<dbReference type="PROSITE" id="PS51132">
    <property type="entry name" value="OLF"/>
    <property type="match status" value="1"/>
</dbReference>
<dbReference type="Pfam" id="PF02191">
    <property type="entry name" value="OLF"/>
    <property type="match status" value="1"/>
</dbReference>
<feature type="signal peptide" evidence="4">
    <location>
        <begin position="1"/>
        <end position="21"/>
    </location>
</feature>
<keyword evidence="7" id="KW-1185">Reference proteome</keyword>
<dbReference type="SMART" id="SM00284">
    <property type="entry name" value="OLF"/>
    <property type="match status" value="1"/>
</dbReference>
<keyword evidence="2" id="KW-0964">Secreted</keyword>
<evidence type="ECO:0000256" key="4">
    <source>
        <dbReference type="SAM" id="SignalP"/>
    </source>
</evidence>
<dbReference type="EMBL" id="OV696700">
    <property type="protein sequence ID" value="CAH1246163.1"/>
    <property type="molecule type" value="Genomic_DNA"/>
</dbReference>
<dbReference type="AlphaFoldDB" id="A0A8J9Z249"/>
<evidence type="ECO:0000256" key="2">
    <source>
        <dbReference type="ARBA" id="ARBA00022525"/>
    </source>
</evidence>
<dbReference type="PANTHER" id="PTHR23192:SF85">
    <property type="entry name" value="GLIOMEDIN"/>
    <property type="match status" value="1"/>
</dbReference>
<proteinExistence type="predicted"/>
<feature type="chain" id="PRO_5035461458" evidence="4">
    <location>
        <begin position="22"/>
        <end position="405"/>
    </location>
</feature>
<dbReference type="GO" id="GO:0007165">
    <property type="term" value="P:signal transduction"/>
    <property type="evidence" value="ECO:0007669"/>
    <property type="project" value="TreeGrafter"/>
</dbReference>
<organism evidence="6 7">
    <name type="scientific">Branchiostoma lanceolatum</name>
    <name type="common">Common lancelet</name>
    <name type="synonym">Amphioxus lanceolatum</name>
    <dbReference type="NCBI Taxonomy" id="7740"/>
    <lineage>
        <taxon>Eukaryota</taxon>
        <taxon>Metazoa</taxon>
        <taxon>Chordata</taxon>
        <taxon>Cephalochordata</taxon>
        <taxon>Leptocardii</taxon>
        <taxon>Amphioxiformes</taxon>
        <taxon>Branchiostomatidae</taxon>
        <taxon>Branchiostoma</taxon>
    </lineage>
</organism>
<evidence type="ECO:0000259" key="5">
    <source>
        <dbReference type="PROSITE" id="PS51132"/>
    </source>
</evidence>
<reference evidence="6" key="1">
    <citation type="submission" date="2022-01" db="EMBL/GenBank/DDBJ databases">
        <authorList>
            <person name="Braso-Vives M."/>
        </authorList>
    </citation>
    <scope>NUCLEOTIDE SEQUENCE</scope>
</reference>
<evidence type="ECO:0000256" key="3">
    <source>
        <dbReference type="PROSITE-ProRule" id="PRU00446"/>
    </source>
</evidence>
<evidence type="ECO:0000313" key="6">
    <source>
        <dbReference type="EMBL" id="CAH1246163.1"/>
    </source>
</evidence>
<dbReference type="OrthoDB" id="10366591at2759"/>
<evidence type="ECO:0000256" key="1">
    <source>
        <dbReference type="ARBA" id="ARBA00004613"/>
    </source>
</evidence>
<dbReference type="GO" id="GO:0005615">
    <property type="term" value="C:extracellular space"/>
    <property type="evidence" value="ECO:0007669"/>
    <property type="project" value="TreeGrafter"/>
</dbReference>
<comment type="caution">
    <text evidence="3">Lacks conserved residue(s) required for the propagation of feature annotation.</text>
</comment>
<protein>
    <submittedName>
        <fullName evidence="6">OLFML2B protein</fullName>
    </submittedName>
</protein>
<dbReference type="InterPro" id="IPR003112">
    <property type="entry name" value="Olfac-like_dom"/>
</dbReference>
<dbReference type="Proteomes" id="UP000838412">
    <property type="component" value="Chromosome 15"/>
</dbReference>
<keyword evidence="4" id="KW-0732">Signal</keyword>
<accession>A0A8J9Z249</accession>
<name>A0A8J9Z249_BRALA</name>